<dbReference type="InterPro" id="IPR005503">
    <property type="entry name" value="FliL"/>
</dbReference>
<keyword evidence="10" id="KW-0997">Cell inner membrane</keyword>
<keyword evidence="7 10" id="KW-0283">Flagellar rotation</keyword>
<evidence type="ECO:0000256" key="6">
    <source>
        <dbReference type="ARBA" id="ARBA00022692"/>
    </source>
</evidence>
<protein>
    <recommendedName>
        <fullName evidence="10">Flagellar protein FliL</fullName>
    </recommendedName>
</protein>
<reference evidence="11 12" key="1">
    <citation type="submission" date="2019-09" db="EMBL/GenBank/DDBJ databases">
        <title>NBRP : Genome information of microbial organism related human and environment.</title>
        <authorList>
            <person name="Hattori M."/>
            <person name="Oshima K."/>
            <person name="Inaba H."/>
            <person name="Suda W."/>
            <person name="Sakamoto M."/>
            <person name="Iino T."/>
            <person name="Kitahara M."/>
            <person name="Oshida Y."/>
            <person name="Iida T."/>
            <person name="Kudo T."/>
            <person name="Itoh T."/>
            <person name="Ohkuma M."/>
        </authorList>
    </citation>
    <scope>NUCLEOTIDE SEQUENCE [LARGE SCALE GENOMIC DNA]</scope>
    <source>
        <strain evidence="11 12">Q-1</strain>
    </source>
</reference>
<evidence type="ECO:0000256" key="1">
    <source>
        <dbReference type="ARBA" id="ARBA00002254"/>
    </source>
</evidence>
<dbReference type="Pfam" id="PF03748">
    <property type="entry name" value="FliL"/>
    <property type="match status" value="1"/>
</dbReference>
<dbReference type="GO" id="GO:0071973">
    <property type="term" value="P:bacterial-type flagellum-dependent cell motility"/>
    <property type="evidence" value="ECO:0007669"/>
    <property type="project" value="InterPro"/>
</dbReference>
<keyword evidence="8" id="KW-1133">Transmembrane helix</keyword>
<evidence type="ECO:0000313" key="12">
    <source>
        <dbReference type="Proteomes" id="UP000324996"/>
    </source>
</evidence>
<accession>A0A5A7N4Z8</accession>
<keyword evidence="5 10" id="KW-0145">Chemotaxis</keyword>
<proteinExistence type="inferred from homology"/>
<evidence type="ECO:0000256" key="5">
    <source>
        <dbReference type="ARBA" id="ARBA00022500"/>
    </source>
</evidence>
<evidence type="ECO:0000256" key="9">
    <source>
        <dbReference type="ARBA" id="ARBA00023136"/>
    </source>
</evidence>
<evidence type="ECO:0000256" key="10">
    <source>
        <dbReference type="RuleBase" id="RU364125"/>
    </source>
</evidence>
<keyword evidence="6" id="KW-0812">Transmembrane</keyword>
<evidence type="ECO:0000256" key="8">
    <source>
        <dbReference type="ARBA" id="ARBA00022989"/>
    </source>
</evidence>
<comment type="subcellular location">
    <subcellularLocation>
        <location evidence="10">Cell inner membrane</location>
    </subcellularLocation>
    <subcellularLocation>
        <location evidence="2">Cell membrane</location>
        <topology evidence="2">Single-pass membrane protein</topology>
    </subcellularLocation>
</comment>
<keyword evidence="9 10" id="KW-0472">Membrane</keyword>
<dbReference type="GO" id="GO:0005886">
    <property type="term" value="C:plasma membrane"/>
    <property type="evidence" value="ECO:0007669"/>
    <property type="project" value="UniProtKB-SubCell"/>
</dbReference>
<evidence type="ECO:0000313" key="11">
    <source>
        <dbReference type="EMBL" id="GER03341.1"/>
    </source>
</evidence>
<dbReference type="GO" id="GO:0009425">
    <property type="term" value="C:bacterial-type flagellum basal body"/>
    <property type="evidence" value="ECO:0007669"/>
    <property type="project" value="InterPro"/>
</dbReference>
<evidence type="ECO:0000256" key="2">
    <source>
        <dbReference type="ARBA" id="ARBA00004162"/>
    </source>
</evidence>
<comment type="similarity">
    <text evidence="3 10">Belongs to the FliL family.</text>
</comment>
<evidence type="ECO:0000256" key="4">
    <source>
        <dbReference type="ARBA" id="ARBA00022475"/>
    </source>
</evidence>
<keyword evidence="4" id="KW-1003">Cell membrane</keyword>
<sequence length="137" mass="14965">MAGLIGLMAAVGPDRAMSLMGETMIAIRASFGPEIRERPPAYVHLPDLLVNGSGPSGPVVIKARIVLKTPALMVSRVEAAEPLIMDMMLEFFRELGARDTYGSAGLYRMRSESLRRINLLLGDEIIEQVLITDLLVQ</sequence>
<dbReference type="GO" id="GO:0006935">
    <property type="term" value="P:chemotaxis"/>
    <property type="evidence" value="ECO:0007669"/>
    <property type="project" value="UniProtKB-KW"/>
</dbReference>
<evidence type="ECO:0000256" key="7">
    <source>
        <dbReference type="ARBA" id="ARBA00022779"/>
    </source>
</evidence>
<comment type="function">
    <text evidence="1 10">Controls the rotational direction of flagella during chemotaxis.</text>
</comment>
<gene>
    <name evidence="11" type="ORF">JCM17846_10230</name>
</gene>
<dbReference type="EMBL" id="BKCN01000003">
    <property type="protein sequence ID" value="GER03341.1"/>
    <property type="molecule type" value="Genomic_DNA"/>
</dbReference>
<name>A0A5A7N4Z8_9PROT</name>
<organism evidence="11 12">
    <name type="scientific">Iodidimonas nitroreducens</name>
    <dbReference type="NCBI Taxonomy" id="1236968"/>
    <lineage>
        <taxon>Bacteria</taxon>
        <taxon>Pseudomonadati</taxon>
        <taxon>Pseudomonadota</taxon>
        <taxon>Alphaproteobacteria</taxon>
        <taxon>Iodidimonadales</taxon>
        <taxon>Iodidimonadaceae</taxon>
        <taxon>Iodidimonas</taxon>
    </lineage>
</organism>
<keyword evidence="12" id="KW-1185">Reference proteome</keyword>
<evidence type="ECO:0000256" key="3">
    <source>
        <dbReference type="ARBA" id="ARBA00008281"/>
    </source>
</evidence>
<comment type="caution">
    <text evidence="11">The sequence shown here is derived from an EMBL/GenBank/DDBJ whole genome shotgun (WGS) entry which is preliminary data.</text>
</comment>
<dbReference type="Proteomes" id="UP000324996">
    <property type="component" value="Unassembled WGS sequence"/>
</dbReference>
<dbReference type="AlphaFoldDB" id="A0A5A7N4Z8"/>